<organism evidence="5">
    <name type="scientific">Boseongicola sp. SB0664_bin_43</name>
    <dbReference type="NCBI Taxonomy" id="2604844"/>
    <lineage>
        <taxon>Bacteria</taxon>
        <taxon>Pseudomonadati</taxon>
        <taxon>Pseudomonadota</taxon>
        <taxon>Alphaproteobacteria</taxon>
        <taxon>Rhodobacterales</taxon>
        <taxon>Paracoccaceae</taxon>
        <taxon>Boseongicola</taxon>
    </lineage>
</organism>
<dbReference type="AlphaFoldDB" id="A0A6B0Y1B5"/>
<sequence>MTRCRFVACLVAAWLALCGSGVAESPDASAPTAPHATRALLLDGARAEDRLIVVGSRGHILVSDDEAESWRLASSPTRAMLTAVHMHDARLGWAVGHDATILRTVDGGDTWQSVHHAPEEERPLLDVLFFDAKKRLAVGAYGYLLSTEDGGESWTSRQAGDDDFHMNAVTSAAGVLYVGAEAGVARRSADRGTSWMTLEPPYFGSWFDATALDADTVILVGLRGHMFRSDDGGSRWTRIPTGTTATLTSIQHTGSGRIIVTGLDGVLLESRDGGRSVSLQSLPDRSGISGALPLSGGGLLLIGEFGVRRLPADG</sequence>
<proteinExistence type="predicted"/>
<dbReference type="SUPFAM" id="SSF110296">
    <property type="entry name" value="Oligoxyloglucan reducing end-specific cellobiohydrolase"/>
    <property type="match status" value="1"/>
</dbReference>
<keyword evidence="3" id="KW-0732">Signal</keyword>
<gene>
    <name evidence="5" type="ORF">F4Y60_07315</name>
</gene>
<accession>A0A6B0Y1B5</accession>
<dbReference type="PANTHER" id="PTHR47199:SF2">
    <property type="entry name" value="PHOTOSYSTEM II STABILITY_ASSEMBLY FACTOR HCF136, CHLOROPLASTIC"/>
    <property type="match status" value="1"/>
</dbReference>
<name>A0A6B0Y1B5_9RHOB</name>
<evidence type="ECO:0000313" key="5">
    <source>
        <dbReference type="EMBL" id="MXY33887.1"/>
    </source>
</evidence>
<reference evidence="5" key="1">
    <citation type="submission" date="2019-09" db="EMBL/GenBank/DDBJ databases">
        <title>Characterisation of the sponge microbiome using genome-centric metagenomics.</title>
        <authorList>
            <person name="Engelberts J.P."/>
            <person name="Robbins S.J."/>
            <person name="De Goeij J.M."/>
            <person name="Aranda M."/>
            <person name="Bell S.C."/>
            <person name="Webster N.S."/>
        </authorList>
    </citation>
    <scope>NUCLEOTIDE SEQUENCE</scope>
    <source>
        <strain evidence="5">SB0664_bin_43</strain>
    </source>
</reference>
<dbReference type="EMBL" id="VXRY01000293">
    <property type="protein sequence ID" value="MXY33887.1"/>
    <property type="molecule type" value="Genomic_DNA"/>
</dbReference>
<dbReference type="Gene3D" id="2.130.10.10">
    <property type="entry name" value="YVTN repeat-like/Quinoprotein amine dehydrogenase"/>
    <property type="match status" value="1"/>
</dbReference>
<dbReference type="GO" id="GO:0009523">
    <property type="term" value="C:photosystem II"/>
    <property type="evidence" value="ECO:0007669"/>
    <property type="project" value="UniProtKB-KW"/>
</dbReference>
<evidence type="ECO:0000256" key="1">
    <source>
        <dbReference type="ARBA" id="ARBA00022531"/>
    </source>
</evidence>
<dbReference type="PANTHER" id="PTHR47199">
    <property type="entry name" value="PHOTOSYSTEM II STABILITY/ASSEMBLY FACTOR HCF136, CHLOROPLASTIC"/>
    <property type="match status" value="1"/>
</dbReference>
<evidence type="ECO:0000256" key="3">
    <source>
        <dbReference type="SAM" id="SignalP"/>
    </source>
</evidence>
<dbReference type="GO" id="GO:0015979">
    <property type="term" value="P:photosynthesis"/>
    <property type="evidence" value="ECO:0007669"/>
    <property type="project" value="UniProtKB-KW"/>
</dbReference>
<evidence type="ECO:0000259" key="4">
    <source>
        <dbReference type="Pfam" id="PF14870"/>
    </source>
</evidence>
<dbReference type="InterPro" id="IPR015943">
    <property type="entry name" value="WD40/YVTN_repeat-like_dom_sf"/>
</dbReference>
<feature type="domain" description="Photosynthesis system II assembly factor Ycf48/Hcf136-like" evidence="4">
    <location>
        <begin position="121"/>
        <end position="259"/>
    </location>
</feature>
<evidence type="ECO:0000256" key="2">
    <source>
        <dbReference type="ARBA" id="ARBA00023276"/>
    </source>
</evidence>
<feature type="chain" id="PRO_5025602881" description="Photosynthesis system II assembly factor Ycf48/Hcf136-like domain-containing protein" evidence="3">
    <location>
        <begin position="24"/>
        <end position="314"/>
    </location>
</feature>
<comment type="caution">
    <text evidence="5">The sequence shown here is derived from an EMBL/GenBank/DDBJ whole genome shotgun (WGS) entry which is preliminary data.</text>
</comment>
<feature type="signal peptide" evidence="3">
    <location>
        <begin position="1"/>
        <end position="23"/>
    </location>
</feature>
<dbReference type="InterPro" id="IPR028203">
    <property type="entry name" value="PSII_CF48-like_dom"/>
</dbReference>
<dbReference type="Pfam" id="PF14870">
    <property type="entry name" value="PSII_BNR"/>
    <property type="match status" value="2"/>
</dbReference>
<protein>
    <recommendedName>
        <fullName evidence="4">Photosynthesis system II assembly factor Ycf48/Hcf136-like domain-containing protein</fullName>
    </recommendedName>
</protein>
<keyword evidence="1" id="KW-0602">Photosynthesis</keyword>
<keyword evidence="2" id="KW-0604">Photosystem II</keyword>
<feature type="domain" description="Photosynthesis system II assembly factor Ycf48/Hcf136-like" evidence="4">
    <location>
        <begin position="66"/>
        <end position="119"/>
    </location>
</feature>